<keyword evidence="10" id="KW-0411">Iron-sulfur</keyword>
<evidence type="ECO:0000256" key="12">
    <source>
        <dbReference type="ARBA" id="ARBA00023136"/>
    </source>
</evidence>
<dbReference type="GO" id="GO:0048038">
    <property type="term" value="F:quinone binding"/>
    <property type="evidence" value="ECO:0007669"/>
    <property type="project" value="UniProtKB-KW"/>
</dbReference>
<dbReference type="AlphaFoldDB" id="A0A948WEM0"/>
<evidence type="ECO:0000259" key="14">
    <source>
        <dbReference type="PROSITE" id="PS51085"/>
    </source>
</evidence>
<comment type="similarity">
    <text evidence="3">Belongs to the complex I 75 kDa subunit family.</text>
</comment>
<keyword evidence="11" id="KW-0520">NAD</keyword>
<accession>A0A948WEM0</accession>
<dbReference type="PROSITE" id="PS51379">
    <property type="entry name" value="4FE4S_FER_2"/>
    <property type="match status" value="1"/>
</dbReference>
<dbReference type="PROSITE" id="PS51839">
    <property type="entry name" value="4FE4S_HC3"/>
    <property type="match status" value="1"/>
</dbReference>
<dbReference type="EMBL" id="JAHJDP010000104">
    <property type="protein sequence ID" value="MBU2692888.1"/>
    <property type="molecule type" value="Genomic_DNA"/>
</dbReference>
<comment type="subcellular location">
    <subcellularLocation>
        <location evidence="2">Membrane</location>
    </subcellularLocation>
</comment>
<dbReference type="SMART" id="SM00929">
    <property type="entry name" value="NADH-G_4Fe-4S_3"/>
    <property type="match status" value="1"/>
</dbReference>
<dbReference type="InterPro" id="IPR017896">
    <property type="entry name" value="4Fe4S_Fe-S-bd"/>
</dbReference>
<dbReference type="GO" id="GO:0046872">
    <property type="term" value="F:metal ion binding"/>
    <property type="evidence" value="ECO:0007669"/>
    <property type="project" value="UniProtKB-KW"/>
</dbReference>
<keyword evidence="7" id="KW-0479">Metal-binding</keyword>
<feature type="domain" description="2Fe-2S ferredoxin-type" evidence="14">
    <location>
        <begin position="2"/>
        <end position="80"/>
    </location>
</feature>
<dbReference type="PROSITE" id="PS00643">
    <property type="entry name" value="COMPLEX1_75K_3"/>
    <property type="match status" value="1"/>
</dbReference>
<dbReference type="CDD" id="cd00207">
    <property type="entry name" value="fer2"/>
    <property type="match status" value="1"/>
</dbReference>
<evidence type="ECO:0000259" key="17">
    <source>
        <dbReference type="PROSITE" id="PS51839"/>
    </source>
</evidence>
<dbReference type="InterPro" id="IPR050123">
    <property type="entry name" value="Prok_molybdopt-oxidoreductase"/>
</dbReference>
<dbReference type="SUPFAM" id="SSF54292">
    <property type="entry name" value="2Fe-2S ferredoxin-like"/>
    <property type="match status" value="1"/>
</dbReference>
<evidence type="ECO:0000256" key="5">
    <source>
        <dbReference type="ARBA" id="ARBA00022714"/>
    </source>
</evidence>
<evidence type="ECO:0000256" key="6">
    <source>
        <dbReference type="ARBA" id="ARBA00022719"/>
    </source>
</evidence>
<keyword evidence="8" id="KW-1278">Translocase</keyword>
<evidence type="ECO:0000256" key="2">
    <source>
        <dbReference type="ARBA" id="ARBA00004370"/>
    </source>
</evidence>
<dbReference type="Pfam" id="PF10588">
    <property type="entry name" value="NADH-G_4Fe-4S_3"/>
    <property type="match status" value="1"/>
</dbReference>
<evidence type="ECO:0000313" key="19">
    <source>
        <dbReference type="Proteomes" id="UP000777784"/>
    </source>
</evidence>
<keyword evidence="12" id="KW-0472">Membrane</keyword>
<name>A0A948WEM0_UNCEI</name>
<gene>
    <name evidence="18" type="ORF">KJ970_18365</name>
</gene>
<evidence type="ECO:0000256" key="10">
    <source>
        <dbReference type="ARBA" id="ARBA00023014"/>
    </source>
</evidence>
<evidence type="ECO:0000259" key="15">
    <source>
        <dbReference type="PROSITE" id="PS51379"/>
    </source>
</evidence>
<dbReference type="PROSITE" id="PS51669">
    <property type="entry name" value="4FE4S_MOW_BIS_MGD"/>
    <property type="match status" value="1"/>
</dbReference>
<dbReference type="InterPro" id="IPR036010">
    <property type="entry name" value="2Fe-2S_ferredoxin-like_sf"/>
</dbReference>
<keyword evidence="9" id="KW-0408">Iron</keyword>
<dbReference type="SMART" id="SM00926">
    <property type="entry name" value="Molybdop_Fe4S4"/>
    <property type="match status" value="1"/>
</dbReference>
<feature type="domain" description="4Fe-4S ferredoxin-type" evidence="15">
    <location>
        <begin position="140"/>
        <end position="159"/>
    </location>
</feature>
<dbReference type="Gene3D" id="3.30.70.20">
    <property type="match status" value="1"/>
</dbReference>
<reference evidence="18" key="1">
    <citation type="submission" date="2021-05" db="EMBL/GenBank/DDBJ databases">
        <title>Energy efficiency and biological interactions define the core microbiome of deep oligotrophic groundwater.</title>
        <authorList>
            <person name="Mehrshad M."/>
            <person name="Lopez-Fernandez M."/>
            <person name="Bell E."/>
            <person name="Bernier-Latmani R."/>
            <person name="Bertilsson S."/>
            <person name="Dopson M."/>
        </authorList>
    </citation>
    <scope>NUCLEOTIDE SEQUENCE</scope>
    <source>
        <strain evidence="18">Modern_marine.mb.64</strain>
    </source>
</reference>
<evidence type="ECO:0000259" key="16">
    <source>
        <dbReference type="PROSITE" id="PS51669"/>
    </source>
</evidence>
<feature type="domain" description="4Fe-4S Mo/W bis-MGD-type" evidence="16">
    <location>
        <begin position="218"/>
        <end position="274"/>
    </location>
</feature>
<proteinExistence type="inferred from homology"/>
<evidence type="ECO:0000256" key="11">
    <source>
        <dbReference type="ARBA" id="ARBA00023027"/>
    </source>
</evidence>
<dbReference type="Pfam" id="PF04879">
    <property type="entry name" value="Molybdop_Fe4S4"/>
    <property type="match status" value="1"/>
</dbReference>
<evidence type="ECO:0000256" key="13">
    <source>
        <dbReference type="ARBA" id="ARBA00034078"/>
    </source>
</evidence>
<dbReference type="Gene3D" id="2.20.25.90">
    <property type="entry name" value="ADC-like domains"/>
    <property type="match status" value="1"/>
</dbReference>
<keyword evidence="5" id="KW-0001">2Fe-2S</keyword>
<evidence type="ECO:0000256" key="8">
    <source>
        <dbReference type="ARBA" id="ARBA00022967"/>
    </source>
</evidence>
<dbReference type="GO" id="GO:0008137">
    <property type="term" value="F:NADH dehydrogenase (ubiquinone) activity"/>
    <property type="evidence" value="ECO:0007669"/>
    <property type="project" value="InterPro"/>
</dbReference>
<dbReference type="Pfam" id="PF22117">
    <property type="entry name" value="Fer4_Nqo3"/>
    <property type="match status" value="1"/>
</dbReference>
<dbReference type="PROSITE" id="PS51085">
    <property type="entry name" value="2FE2S_FER_2"/>
    <property type="match status" value="1"/>
</dbReference>
<comment type="cofactor">
    <cofactor evidence="13">
        <name>[2Fe-2S] cluster</name>
        <dbReference type="ChEBI" id="CHEBI:190135"/>
    </cofactor>
</comment>
<dbReference type="InterPro" id="IPR006963">
    <property type="entry name" value="Mopterin_OxRdtase_4Fe-4S_dom"/>
</dbReference>
<sequence length="525" mass="58998">MGSVTIEIDGRQVTVEEGLNVIQAAQFLDIQIPHFCYHEGLGVDGNCRMCLVEVEGMPKLQPACNLFVKEGLKVRTRTPQVMEHRRLVLECLFLNHPIDCSICDQSGECYLQDYYLDHGNYRSRYDLPKRLKRKRVDAGPHVILDAERCVLCARCVRFCDNITKTGELRIVNRGDRSEITLFPGKKLDNPYSLNTVQICPVGALTSKDFRFSWRVWFLKSAHSICTGCSRGCNIIIDHADNHAYRYQARCNPQVNGYWLCDDGRLSYKMINDHRLHVLTEPSGNSRDTFPRFEEALSGIGRQIEGASSVTALMSPDLSNEDLYAASRFAKEIAGSQRMAAGSLKPDGVEDELLRKADAHPNTSGCKTLNLWGDLKPAIDAGGDLLLVFGSDLLQYDNALLKKIRSSFKSIIIFASHEMKGFETGAWLIPIACHAEMDGSFTNFEGRVQKFDAAIRRRGDTLPLWRILGKIGRAMQREWGWSDLAGLRRDLTDEFPQWKEALIEATPSNKTGVPLKMTGTKEAGEE</sequence>
<dbReference type="InterPro" id="IPR001041">
    <property type="entry name" value="2Fe-2S_ferredoxin-type"/>
</dbReference>
<keyword evidence="4" id="KW-0004">4Fe-4S</keyword>
<dbReference type="InterPro" id="IPR054351">
    <property type="entry name" value="NADH_UbQ_OxRdtase_ferredoxin"/>
</dbReference>
<protein>
    <submittedName>
        <fullName evidence="18">(2Fe-2S)-binding protein</fullName>
    </submittedName>
</protein>
<evidence type="ECO:0000256" key="9">
    <source>
        <dbReference type="ARBA" id="ARBA00023004"/>
    </source>
</evidence>
<dbReference type="SUPFAM" id="SSF53706">
    <property type="entry name" value="Formate dehydrogenase/DMSO reductase, domains 1-3"/>
    <property type="match status" value="1"/>
</dbReference>
<dbReference type="Pfam" id="PF13510">
    <property type="entry name" value="Fer2_4"/>
    <property type="match status" value="1"/>
</dbReference>
<keyword evidence="6" id="KW-0874">Quinone</keyword>
<dbReference type="GO" id="GO:0016491">
    <property type="term" value="F:oxidoreductase activity"/>
    <property type="evidence" value="ECO:0007669"/>
    <property type="project" value="InterPro"/>
</dbReference>
<evidence type="ECO:0000313" key="18">
    <source>
        <dbReference type="EMBL" id="MBU2692888.1"/>
    </source>
</evidence>
<dbReference type="PANTHER" id="PTHR43105">
    <property type="entry name" value="RESPIRATORY NITRATE REDUCTASE"/>
    <property type="match status" value="1"/>
</dbReference>
<evidence type="ECO:0000256" key="7">
    <source>
        <dbReference type="ARBA" id="ARBA00022723"/>
    </source>
</evidence>
<dbReference type="Proteomes" id="UP000777784">
    <property type="component" value="Unassembled WGS sequence"/>
</dbReference>
<dbReference type="GO" id="GO:0051539">
    <property type="term" value="F:4 iron, 4 sulfur cluster binding"/>
    <property type="evidence" value="ECO:0007669"/>
    <property type="project" value="UniProtKB-KW"/>
</dbReference>
<dbReference type="FunFam" id="3.10.20.740:FF:000004">
    <property type="entry name" value="NADH-quinone oxidoreductase"/>
    <property type="match status" value="1"/>
</dbReference>
<dbReference type="PANTHER" id="PTHR43105:SF10">
    <property type="entry name" value="NADH-QUINONE OXIDOREDUCTASE SUBUNIT G"/>
    <property type="match status" value="1"/>
</dbReference>
<dbReference type="GO" id="GO:0042773">
    <property type="term" value="P:ATP synthesis coupled electron transport"/>
    <property type="evidence" value="ECO:0007669"/>
    <property type="project" value="InterPro"/>
</dbReference>
<comment type="caution">
    <text evidence="18">The sequence shown here is derived from an EMBL/GenBank/DDBJ whole genome shotgun (WGS) entry which is preliminary data.</text>
</comment>
<dbReference type="GO" id="GO:0016020">
    <property type="term" value="C:membrane"/>
    <property type="evidence" value="ECO:0007669"/>
    <property type="project" value="UniProtKB-SubCell"/>
</dbReference>
<evidence type="ECO:0000256" key="4">
    <source>
        <dbReference type="ARBA" id="ARBA00022485"/>
    </source>
</evidence>
<dbReference type="Gene3D" id="3.40.50.740">
    <property type="match status" value="1"/>
</dbReference>
<dbReference type="InterPro" id="IPR000283">
    <property type="entry name" value="NADH_UbQ_OxRdtase_75kDa_su_CS"/>
</dbReference>
<evidence type="ECO:0000256" key="1">
    <source>
        <dbReference type="ARBA" id="ARBA00001966"/>
    </source>
</evidence>
<evidence type="ECO:0000256" key="3">
    <source>
        <dbReference type="ARBA" id="ARBA00005404"/>
    </source>
</evidence>
<dbReference type="Gene3D" id="3.10.20.740">
    <property type="match status" value="1"/>
</dbReference>
<comment type="cofactor">
    <cofactor evidence="1">
        <name>[4Fe-4S] cluster</name>
        <dbReference type="ChEBI" id="CHEBI:49883"/>
    </cofactor>
</comment>
<organism evidence="18 19">
    <name type="scientific">Eiseniibacteriota bacterium</name>
    <dbReference type="NCBI Taxonomy" id="2212470"/>
    <lineage>
        <taxon>Bacteria</taxon>
        <taxon>Candidatus Eiseniibacteriota</taxon>
    </lineage>
</organism>
<dbReference type="SUPFAM" id="SSF54862">
    <property type="entry name" value="4Fe-4S ferredoxins"/>
    <property type="match status" value="1"/>
</dbReference>
<feature type="domain" description="4Fe-4S His(Cys)3-ligated-type" evidence="17">
    <location>
        <begin position="80"/>
        <end position="119"/>
    </location>
</feature>
<dbReference type="InterPro" id="IPR019574">
    <property type="entry name" value="NADH_UbQ_OxRdtase_Gsu_4Fe4S-bd"/>
</dbReference>
<dbReference type="PROSITE" id="PS00641">
    <property type="entry name" value="COMPLEX1_75K_1"/>
    <property type="match status" value="1"/>
</dbReference>
<dbReference type="GO" id="GO:0051537">
    <property type="term" value="F:2 iron, 2 sulfur cluster binding"/>
    <property type="evidence" value="ECO:0007669"/>
    <property type="project" value="UniProtKB-KW"/>
</dbReference>